<reference evidence="2" key="1">
    <citation type="journal article" date="2020" name="G3 (Bethesda)">
        <title>High-Quality Assemblies for Three Invasive Social Wasps from the &lt;i&gt;Vespula&lt;/i&gt; Genus.</title>
        <authorList>
            <person name="Harrop T.W.R."/>
            <person name="Guhlin J."/>
            <person name="McLaughlin G.M."/>
            <person name="Permina E."/>
            <person name="Stockwell P."/>
            <person name="Gilligan J."/>
            <person name="Le Lec M.F."/>
            <person name="Gruber M.A.M."/>
            <person name="Quinn O."/>
            <person name="Lovegrove M."/>
            <person name="Duncan E.J."/>
            <person name="Remnant E.J."/>
            <person name="Van Eeckhoven J."/>
            <person name="Graham B."/>
            <person name="Knapp R.A."/>
            <person name="Langford K.W."/>
            <person name="Kronenberg Z."/>
            <person name="Press M.O."/>
            <person name="Eacker S.M."/>
            <person name="Wilson-Rankin E.E."/>
            <person name="Purcell J."/>
            <person name="Lester P.J."/>
            <person name="Dearden P.K."/>
        </authorList>
    </citation>
    <scope>NUCLEOTIDE SEQUENCE</scope>
    <source>
        <strain evidence="2">Volc-1</strain>
    </source>
</reference>
<accession>A0A834KRV7</accession>
<dbReference type="AlphaFoldDB" id="A0A834KRV7"/>
<dbReference type="Proteomes" id="UP000600918">
    <property type="component" value="Unassembled WGS sequence"/>
</dbReference>
<name>A0A834KRV7_VESPE</name>
<dbReference type="EMBL" id="JACSDY010000013">
    <property type="protein sequence ID" value="KAF7410726.1"/>
    <property type="molecule type" value="Genomic_DNA"/>
</dbReference>
<evidence type="ECO:0000313" key="2">
    <source>
        <dbReference type="EMBL" id="KAF7410726.1"/>
    </source>
</evidence>
<protein>
    <submittedName>
        <fullName evidence="2">Uncharacterized protein</fullName>
    </submittedName>
</protein>
<sequence>MARNSPAEDISGRVIILVGTLCTLIYAPTNSDIPRENRRIRANFGSQDFSVLFQRNLQVATTVSSLLSLPGRNLQEIRLIVSSGNNKREISNLFGFSGLPKGPRDINLTRSFCSDIFVLAREIAGKNSAICWEDVEPF</sequence>
<evidence type="ECO:0000256" key="1">
    <source>
        <dbReference type="SAM" id="Phobius"/>
    </source>
</evidence>
<keyword evidence="1" id="KW-1133">Transmembrane helix</keyword>
<comment type="caution">
    <text evidence="2">The sequence shown here is derived from an EMBL/GenBank/DDBJ whole genome shotgun (WGS) entry which is preliminary data.</text>
</comment>
<keyword evidence="1" id="KW-0472">Membrane</keyword>
<keyword evidence="3" id="KW-1185">Reference proteome</keyword>
<proteinExistence type="predicted"/>
<evidence type="ECO:0000313" key="3">
    <source>
        <dbReference type="Proteomes" id="UP000600918"/>
    </source>
</evidence>
<feature type="transmembrane region" description="Helical" evidence="1">
    <location>
        <begin position="12"/>
        <end position="29"/>
    </location>
</feature>
<keyword evidence="1" id="KW-0812">Transmembrane</keyword>
<gene>
    <name evidence="2" type="ORF">H0235_013333</name>
</gene>
<organism evidence="2 3">
    <name type="scientific">Vespula pensylvanica</name>
    <name type="common">Western yellow jacket</name>
    <name type="synonym">Wasp</name>
    <dbReference type="NCBI Taxonomy" id="30213"/>
    <lineage>
        <taxon>Eukaryota</taxon>
        <taxon>Metazoa</taxon>
        <taxon>Ecdysozoa</taxon>
        <taxon>Arthropoda</taxon>
        <taxon>Hexapoda</taxon>
        <taxon>Insecta</taxon>
        <taxon>Pterygota</taxon>
        <taxon>Neoptera</taxon>
        <taxon>Endopterygota</taxon>
        <taxon>Hymenoptera</taxon>
        <taxon>Apocrita</taxon>
        <taxon>Aculeata</taxon>
        <taxon>Vespoidea</taxon>
        <taxon>Vespidae</taxon>
        <taxon>Vespinae</taxon>
        <taxon>Vespula</taxon>
    </lineage>
</organism>